<organism evidence="2 3">
    <name type="scientific">Nicrophorus vespilloides</name>
    <name type="common">Boreal carrion beetle</name>
    <dbReference type="NCBI Taxonomy" id="110193"/>
    <lineage>
        <taxon>Eukaryota</taxon>
        <taxon>Metazoa</taxon>
        <taxon>Ecdysozoa</taxon>
        <taxon>Arthropoda</taxon>
        <taxon>Hexapoda</taxon>
        <taxon>Insecta</taxon>
        <taxon>Pterygota</taxon>
        <taxon>Neoptera</taxon>
        <taxon>Endopterygota</taxon>
        <taxon>Coleoptera</taxon>
        <taxon>Polyphaga</taxon>
        <taxon>Staphyliniformia</taxon>
        <taxon>Silphidae</taxon>
        <taxon>Nicrophorinae</taxon>
        <taxon>Nicrophorus</taxon>
    </lineage>
</organism>
<proteinExistence type="predicted"/>
<accession>A0ABM1MPR6</accession>
<sequence>MMAVLNSHYMANKGVLDEDQMVKAIVDLCKELNIPFDVKVLDEHYEYFQRPKTPITGAQTTCICSEVALDEEDGCACYCECKNERKPPIECNAHNDNEEEDHKFSEVQIYPILMDLLDLAHTKSNELNRSSNEDQSLKNVLKTLKASKKPPRCECGAASCDPSTCELSSTELLKTEVPVEDVPEGEEDEAVIEEQVPEEAVIEEPPQPETKDVGCDCLDQDCTKDKFLAYLEYFEKHISHVKHLRALDTHHQMTTIEPKKIETQDLSVQTSNDHFPATPVRSQVMPKQKQTASFQCGCSLENKAKSTNLRSRPKAEVNRQPSYVHSETEQYLVLKGPIYIPKAPSDKNSEFVTLYSPESCNCGNQTPSKLKNCMSKSQSNVTTSGYASHSSTNRESPRDPFSCACFKGIKMKKCEQSSRYEKSTIKQKELWNPDNYHDYDLTPQKDTFLAETTKPSKCGCSKSNNLLLGNHYNVTTVQDDNNMSYFFPTIATQQMQQDDIQKPKHAMIESDIPEKEEEENGKTKEKFKEMNEQDVLKKLDRITAAASMSDPTIPDDASSLSATSPSEETVENLSKESIENRERNVSIVDVMEVMKDAQSLKKTSTYANRIQSRK</sequence>
<keyword evidence="2" id="KW-1185">Reference proteome</keyword>
<evidence type="ECO:0000313" key="2">
    <source>
        <dbReference type="Proteomes" id="UP000695000"/>
    </source>
</evidence>
<feature type="region of interest" description="Disordered" evidence="1">
    <location>
        <begin position="546"/>
        <end position="578"/>
    </location>
</feature>
<protein>
    <submittedName>
        <fullName evidence="3">Uncharacterized protein LOC108562662</fullName>
    </submittedName>
</protein>
<gene>
    <name evidence="3" type="primary">LOC108562662</name>
</gene>
<feature type="compositionally biased region" description="Polar residues" evidence="1">
    <location>
        <begin position="558"/>
        <end position="567"/>
    </location>
</feature>
<dbReference type="RefSeq" id="XP_017776566.1">
    <property type="nucleotide sequence ID" value="XM_017921077.1"/>
</dbReference>
<name>A0ABM1MPR6_NICVS</name>
<dbReference type="Proteomes" id="UP000695000">
    <property type="component" value="Unplaced"/>
</dbReference>
<reference evidence="3" key="1">
    <citation type="submission" date="2025-08" db="UniProtKB">
        <authorList>
            <consortium name="RefSeq"/>
        </authorList>
    </citation>
    <scope>IDENTIFICATION</scope>
    <source>
        <tissue evidence="3">Whole Larva</tissue>
    </source>
</reference>
<evidence type="ECO:0000256" key="1">
    <source>
        <dbReference type="SAM" id="MobiDB-lite"/>
    </source>
</evidence>
<evidence type="ECO:0000313" key="3">
    <source>
        <dbReference type="RefSeq" id="XP_017776566.1"/>
    </source>
</evidence>
<dbReference type="GeneID" id="108562662"/>